<keyword evidence="1" id="KW-0812">Transmembrane</keyword>
<evidence type="ECO:0000313" key="3">
    <source>
        <dbReference type="Proteomes" id="UP000255061"/>
    </source>
</evidence>
<organism evidence="2 3">
    <name type="scientific">Shewanella morhuae</name>
    <dbReference type="NCBI Taxonomy" id="365591"/>
    <lineage>
        <taxon>Bacteria</taxon>
        <taxon>Pseudomonadati</taxon>
        <taxon>Pseudomonadota</taxon>
        <taxon>Gammaproteobacteria</taxon>
        <taxon>Alteromonadales</taxon>
        <taxon>Shewanellaceae</taxon>
        <taxon>Shewanella</taxon>
    </lineage>
</organism>
<dbReference type="Proteomes" id="UP000255061">
    <property type="component" value="Unassembled WGS sequence"/>
</dbReference>
<keyword evidence="1" id="KW-0472">Membrane</keyword>
<gene>
    <name evidence="2" type="ORF">NCTC10736_03406</name>
</gene>
<proteinExistence type="predicted"/>
<protein>
    <submittedName>
        <fullName evidence="2">Uncharacterized protein</fullName>
    </submittedName>
</protein>
<dbReference type="AlphaFoldDB" id="A0A380B449"/>
<feature type="transmembrane region" description="Helical" evidence="1">
    <location>
        <begin position="6"/>
        <end position="27"/>
    </location>
</feature>
<reference evidence="2 3" key="1">
    <citation type="submission" date="2018-06" db="EMBL/GenBank/DDBJ databases">
        <authorList>
            <consortium name="Pathogen Informatics"/>
            <person name="Doyle S."/>
        </authorList>
    </citation>
    <scope>NUCLEOTIDE SEQUENCE [LARGE SCALE GENOMIC DNA]</scope>
    <source>
        <strain evidence="2 3">NCTC10736</strain>
    </source>
</reference>
<keyword evidence="1" id="KW-1133">Transmembrane helix</keyword>
<evidence type="ECO:0000313" key="2">
    <source>
        <dbReference type="EMBL" id="SUI91844.1"/>
    </source>
</evidence>
<dbReference type="EMBL" id="UGYV01000001">
    <property type="protein sequence ID" value="SUI91844.1"/>
    <property type="molecule type" value="Genomic_DNA"/>
</dbReference>
<sequence>MPVDLVYWHFFMFFNLVFMLLTMITGFDQIKVYIF</sequence>
<name>A0A380B449_9GAMM</name>
<accession>A0A380B449</accession>
<evidence type="ECO:0000256" key="1">
    <source>
        <dbReference type="SAM" id="Phobius"/>
    </source>
</evidence>